<keyword evidence="4" id="KW-0677">Repeat</keyword>
<evidence type="ECO:0000259" key="8">
    <source>
        <dbReference type="Pfam" id="PF03600"/>
    </source>
</evidence>
<feature type="transmembrane region" description="Helical" evidence="7">
    <location>
        <begin position="376"/>
        <end position="401"/>
    </location>
</feature>
<keyword evidence="6 7" id="KW-0472">Membrane</keyword>
<dbReference type="InterPro" id="IPR051679">
    <property type="entry name" value="DASS-Related_Transporters"/>
</dbReference>
<dbReference type="EMBL" id="ACFY01000161">
    <property type="protein sequence ID" value="EEG92190.1"/>
    <property type="molecule type" value="Genomic_DNA"/>
</dbReference>
<dbReference type="PANTHER" id="PTHR43652:SF1">
    <property type="entry name" value="RESPONSE REGULATOR"/>
    <property type="match status" value="1"/>
</dbReference>
<keyword evidence="2" id="KW-0813">Transport</keyword>
<dbReference type="GO" id="GO:0055085">
    <property type="term" value="P:transmembrane transport"/>
    <property type="evidence" value="ECO:0007669"/>
    <property type="project" value="InterPro"/>
</dbReference>
<dbReference type="Proteomes" id="UP000003561">
    <property type="component" value="Unassembled WGS sequence"/>
</dbReference>
<dbReference type="InterPro" id="IPR004680">
    <property type="entry name" value="Cit_transptr-like_dom"/>
</dbReference>
<comment type="subcellular location">
    <subcellularLocation>
        <location evidence="1">Membrane</location>
        <topology evidence="1">Multi-pass membrane protein</topology>
    </subcellularLocation>
</comment>
<evidence type="ECO:0000256" key="1">
    <source>
        <dbReference type="ARBA" id="ARBA00004141"/>
    </source>
</evidence>
<feature type="transmembrane region" description="Helical" evidence="7">
    <location>
        <begin position="421"/>
        <end position="439"/>
    </location>
</feature>
<evidence type="ECO:0000313" key="9">
    <source>
        <dbReference type="EMBL" id="EEG92190.1"/>
    </source>
</evidence>
<dbReference type="GO" id="GO:0005886">
    <property type="term" value="C:plasma membrane"/>
    <property type="evidence" value="ECO:0007669"/>
    <property type="project" value="TreeGrafter"/>
</dbReference>
<feature type="transmembrane region" description="Helical" evidence="7">
    <location>
        <begin position="148"/>
        <end position="167"/>
    </location>
</feature>
<dbReference type="Pfam" id="PF03600">
    <property type="entry name" value="CitMHS"/>
    <property type="match status" value="1"/>
</dbReference>
<dbReference type="PANTHER" id="PTHR43652">
    <property type="entry name" value="BASIC AMINO ACID ANTIPORTER YFCC-RELATED"/>
    <property type="match status" value="1"/>
</dbReference>
<organism evidence="9 10">
    <name type="scientific">Roseburia inulinivorans DSM 16841</name>
    <dbReference type="NCBI Taxonomy" id="622312"/>
    <lineage>
        <taxon>Bacteria</taxon>
        <taxon>Bacillati</taxon>
        <taxon>Bacillota</taxon>
        <taxon>Clostridia</taxon>
        <taxon>Lachnospirales</taxon>
        <taxon>Lachnospiraceae</taxon>
        <taxon>Roseburia</taxon>
    </lineage>
</organism>
<evidence type="ECO:0000313" key="10">
    <source>
        <dbReference type="Proteomes" id="UP000003561"/>
    </source>
</evidence>
<evidence type="ECO:0000256" key="4">
    <source>
        <dbReference type="ARBA" id="ARBA00022737"/>
    </source>
</evidence>
<feature type="transmembrane region" description="Helical" evidence="7">
    <location>
        <begin position="295"/>
        <end position="313"/>
    </location>
</feature>
<dbReference type="eggNOG" id="COG1055">
    <property type="taxonomic scope" value="Bacteria"/>
</dbReference>
<keyword evidence="5 7" id="KW-1133">Transmembrane helix</keyword>
<protein>
    <submittedName>
        <fullName evidence="9">Citrate transporter</fullName>
    </submittedName>
</protein>
<evidence type="ECO:0000256" key="2">
    <source>
        <dbReference type="ARBA" id="ARBA00022448"/>
    </source>
</evidence>
<evidence type="ECO:0000256" key="7">
    <source>
        <dbReference type="SAM" id="Phobius"/>
    </source>
</evidence>
<feature type="transmembrane region" description="Helical" evidence="7">
    <location>
        <begin position="333"/>
        <end position="364"/>
    </location>
</feature>
<feature type="transmembrane region" description="Helical" evidence="7">
    <location>
        <begin position="263"/>
        <end position="283"/>
    </location>
</feature>
<feature type="transmembrane region" description="Helical" evidence="7">
    <location>
        <begin position="64"/>
        <end position="85"/>
    </location>
</feature>
<feature type="transmembrane region" description="Helical" evidence="7">
    <location>
        <begin position="105"/>
        <end position="136"/>
    </location>
</feature>
<accession>C0FZ70</accession>
<feature type="domain" description="Citrate transporter-like" evidence="8">
    <location>
        <begin position="29"/>
        <end position="378"/>
    </location>
</feature>
<reference evidence="9 10" key="1">
    <citation type="submission" date="2009-02" db="EMBL/GenBank/DDBJ databases">
        <authorList>
            <person name="Fulton L."/>
            <person name="Clifton S."/>
            <person name="Fulton B."/>
            <person name="Xu J."/>
            <person name="Minx P."/>
            <person name="Pepin K.H."/>
            <person name="Johnson M."/>
            <person name="Bhonagiri V."/>
            <person name="Nash W.E."/>
            <person name="Mardis E.R."/>
            <person name="Wilson R.K."/>
        </authorList>
    </citation>
    <scope>NUCLEOTIDE SEQUENCE [LARGE SCALE GENOMIC DNA]</scope>
    <source>
        <strain evidence="9 10">DSM 16841</strain>
    </source>
</reference>
<evidence type="ECO:0000256" key="6">
    <source>
        <dbReference type="ARBA" id="ARBA00023136"/>
    </source>
</evidence>
<evidence type="ECO:0000256" key="5">
    <source>
        <dbReference type="ARBA" id="ARBA00022989"/>
    </source>
</evidence>
<sequence>MLKNYHTQEKLEEQMTPLEITLLILVLTIVAFITGKIPFSVISAGIMLSLIMTGVMEPAEAFSGFINTNVVMFVAMFVIGAGLTKTSLIDKAEQLVVRYKDNPKMLIFLACIASSLLASITSATATAAIMISLLVGIANEIGTSRSKLLYPAMACANIATSMTFLGQGASNITWIDIMAKAGAPNELYIWDFTIARIPLLVVSILYMTFVGYKLMPDIDNNKFADSEHTGKKSAKLSPVKEKLAIGIILVTILAMLLESVIGIPMYIVACIGAVLLVLSGILNEKEALDSIHQPTIFLFAGVLTLSEAIKITGAGDVVADWMISLIGNTTNPYLIMAVFFLIPFLLTQIMSNLATLTIFIPLVVSACMKIGIDPRAAVVGVLTASCISIMTPMAAPCQIMIIEPGGYTLKDYLKCGTPLAVILAIMTIFFNAVDVSVLLRDRKIKEKQGS</sequence>
<dbReference type="AlphaFoldDB" id="C0FZ70"/>
<reference evidence="9 10" key="2">
    <citation type="submission" date="2009-03" db="EMBL/GenBank/DDBJ databases">
        <title>Draft genome sequence of Roseburia inulinivorans (DSM 16841).</title>
        <authorList>
            <person name="Sudarsanam P."/>
            <person name="Ley R."/>
            <person name="Guruge J."/>
            <person name="Turnbaugh P.J."/>
            <person name="Mahowald M."/>
            <person name="Liep D."/>
            <person name="Gordon J."/>
        </authorList>
    </citation>
    <scope>NUCLEOTIDE SEQUENCE [LARGE SCALE GENOMIC DNA]</scope>
    <source>
        <strain evidence="9 10">DSM 16841</strain>
    </source>
</reference>
<keyword evidence="3 7" id="KW-0812">Transmembrane</keyword>
<proteinExistence type="predicted"/>
<name>C0FZ70_9FIRM</name>
<feature type="transmembrane region" description="Helical" evidence="7">
    <location>
        <begin position="187"/>
        <end position="212"/>
    </location>
</feature>
<evidence type="ECO:0000256" key="3">
    <source>
        <dbReference type="ARBA" id="ARBA00022692"/>
    </source>
</evidence>
<gene>
    <name evidence="9" type="ORF">ROSEINA2194_04060</name>
</gene>
<feature type="transmembrane region" description="Helical" evidence="7">
    <location>
        <begin position="20"/>
        <end position="52"/>
    </location>
</feature>
<comment type="caution">
    <text evidence="9">The sequence shown here is derived from an EMBL/GenBank/DDBJ whole genome shotgun (WGS) entry which is preliminary data.</text>
</comment>